<gene>
    <name evidence="3" type="ORF">WMY93_033074</name>
</gene>
<sequence length="282" mass="32376">MRRKRGETEGLPQTVCVMDIGKDTRRQGEETRRQGVREKRRGGEREEKLKDFCRRNRFNRSVVVSLRRSAVGEVLPALSRSSQTSSSALSEKFADVLFLVDSGFSLSEKFADVFFLVDSGILCLCRSNVLILVCLRRSAVGEVRRRLLTALSEKFADIFFLVDTLSEKFADIFFLVDSGISAQEFQQVRTFLSRMVTQLNVGADAYRIGLAQYGSSVKVEFLLNAHQTKEQTSASLKRLRQRRLQSGEQRNWARLWTTRGRTSSRLRPGVERSWDIDSIWWF</sequence>
<evidence type="ECO:0000256" key="1">
    <source>
        <dbReference type="SAM" id="MobiDB-lite"/>
    </source>
</evidence>
<organism evidence="3 4">
    <name type="scientific">Mugilogobius chulae</name>
    <name type="common">yellowstripe goby</name>
    <dbReference type="NCBI Taxonomy" id="88201"/>
    <lineage>
        <taxon>Eukaryota</taxon>
        <taxon>Metazoa</taxon>
        <taxon>Chordata</taxon>
        <taxon>Craniata</taxon>
        <taxon>Vertebrata</taxon>
        <taxon>Euteleostomi</taxon>
        <taxon>Actinopterygii</taxon>
        <taxon>Neopterygii</taxon>
        <taxon>Teleostei</taxon>
        <taxon>Neoteleostei</taxon>
        <taxon>Acanthomorphata</taxon>
        <taxon>Gobiaria</taxon>
        <taxon>Gobiiformes</taxon>
        <taxon>Gobioidei</taxon>
        <taxon>Gobiidae</taxon>
        <taxon>Gobionellinae</taxon>
        <taxon>Mugilogobius</taxon>
    </lineage>
</organism>
<dbReference type="InterPro" id="IPR050525">
    <property type="entry name" value="ECM_Assembly_Org"/>
</dbReference>
<evidence type="ECO:0000313" key="4">
    <source>
        <dbReference type="Proteomes" id="UP001460270"/>
    </source>
</evidence>
<feature type="region of interest" description="Disordered" evidence="1">
    <location>
        <begin position="19"/>
        <end position="42"/>
    </location>
</feature>
<dbReference type="PANTHER" id="PTHR24020">
    <property type="entry name" value="COLLAGEN ALPHA"/>
    <property type="match status" value="1"/>
</dbReference>
<proteinExistence type="predicted"/>
<evidence type="ECO:0000313" key="3">
    <source>
        <dbReference type="EMBL" id="KAK7880306.1"/>
    </source>
</evidence>
<comment type="caution">
    <text evidence="3">The sequence shown here is derived from an EMBL/GenBank/DDBJ whole genome shotgun (WGS) entry which is preliminary data.</text>
</comment>
<dbReference type="Gene3D" id="3.40.50.410">
    <property type="entry name" value="von Willebrand factor, type A domain"/>
    <property type="match status" value="1"/>
</dbReference>
<dbReference type="Pfam" id="PF00092">
    <property type="entry name" value="VWA"/>
    <property type="match status" value="1"/>
</dbReference>
<protein>
    <recommendedName>
        <fullName evidence="2">VWFA domain-containing protein</fullName>
    </recommendedName>
</protein>
<accession>A0AAW0MME9</accession>
<dbReference type="EMBL" id="JBBPFD010000117">
    <property type="protein sequence ID" value="KAK7880306.1"/>
    <property type="molecule type" value="Genomic_DNA"/>
</dbReference>
<dbReference type="SUPFAM" id="SSF53300">
    <property type="entry name" value="vWA-like"/>
    <property type="match status" value="1"/>
</dbReference>
<dbReference type="PROSITE" id="PS50234">
    <property type="entry name" value="VWFA"/>
    <property type="match status" value="1"/>
</dbReference>
<feature type="compositionally biased region" description="Basic and acidic residues" evidence="1">
    <location>
        <begin position="20"/>
        <end position="42"/>
    </location>
</feature>
<keyword evidence="4" id="KW-1185">Reference proteome</keyword>
<evidence type="ECO:0000259" key="2">
    <source>
        <dbReference type="PROSITE" id="PS50234"/>
    </source>
</evidence>
<dbReference type="AlphaFoldDB" id="A0AAW0MME9"/>
<dbReference type="InterPro" id="IPR036465">
    <property type="entry name" value="vWFA_dom_sf"/>
</dbReference>
<dbReference type="InterPro" id="IPR002035">
    <property type="entry name" value="VWF_A"/>
</dbReference>
<reference evidence="4" key="1">
    <citation type="submission" date="2024-04" db="EMBL/GenBank/DDBJ databases">
        <title>Salinicola lusitanus LLJ914,a marine bacterium isolated from the Okinawa Trough.</title>
        <authorList>
            <person name="Li J."/>
        </authorList>
    </citation>
    <scope>NUCLEOTIDE SEQUENCE [LARGE SCALE GENOMIC DNA]</scope>
</reference>
<dbReference type="Proteomes" id="UP001460270">
    <property type="component" value="Unassembled WGS sequence"/>
</dbReference>
<name>A0AAW0MME9_9GOBI</name>
<dbReference type="PANTHER" id="PTHR24020:SF86">
    <property type="entry name" value="COLLAGEN, TYPE VI, ALPHA 4"/>
    <property type="match status" value="1"/>
</dbReference>
<feature type="domain" description="VWFA" evidence="2">
    <location>
        <begin position="171"/>
        <end position="240"/>
    </location>
</feature>